<feature type="region of interest" description="Disordered" evidence="1">
    <location>
        <begin position="1"/>
        <end position="40"/>
    </location>
</feature>
<feature type="region of interest" description="Disordered" evidence="1">
    <location>
        <begin position="147"/>
        <end position="213"/>
    </location>
</feature>
<keyword evidence="3" id="KW-1185">Reference proteome</keyword>
<feature type="non-terminal residue" evidence="2">
    <location>
        <position position="302"/>
    </location>
</feature>
<organism evidence="2 3">
    <name type="scientific">Genlisea aurea</name>
    <dbReference type="NCBI Taxonomy" id="192259"/>
    <lineage>
        <taxon>Eukaryota</taxon>
        <taxon>Viridiplantae</taxon>
        <taxon>Streptophyta</taxon>
        <taxon>Embryophyta</taxon>
        <taxon>Tracheophyta</taxon>
        <taxon>Spermatophyta</taxon>
        <taxon>Magnoliopsida</taxon>
        <taxon>eudicotyledons</taxon>
        <taxon>Gunneridae</taxon>
        <taxon>Pentapetalae</taxon>
        <taxon>asterids</taxon>
        <taxon>lamiids</taxon>
        <taxon>Lamiales</taxon>
        <taxon>Lentibulariaceae</taxon>
        <taxon>Genlisea</taxon>
    </lineage>
</organism>
<name>S8DKJ6_9LAMI</name>
<dbReference type="EMBL" id="AUSU01007880">
    <property type="protein sequence ID" value="EPS60032.1"/>
    <property type="molecule type" value="Genomic_DNA"/>
</dbReference>
<feature type="compositionally biased region" description="Polar residues" evidence="1">
    <location>
        <begin position="148"/>
        <end position="157"/>
    </location>
</feature>
<dbReference type="AlphaFoldDB" id="S8DKJ6"/>
<evidence type="ECO:0000313" key="2">
    <source>
        <dbReference type="EMBL" id="EPS60032.1"/>
    </source>
</evidence>
<dbReference type="Proteomes" id="UP000015453">
    <property type="component" value="Unassembled WGS sequence"/>
</dbReference>
<evidence type="ECO:0000256" key="1">
    <source>
        <dbReference type="SAM" id="MobiDB-lite"/>
    </source>
</evidence>
<gene>
    <name evidence="2" type="ORF">M569_14772</name>
</gene>
<comment type="caution">
    <text evidence="2">The sequence shown here is derived from an EMBL/GenBank/DDBJ whole genome shotgun (WGS) entry which is preliminary data.</text>
</comment>
<sequence>MVLSPESFGAANPNPRFGSEDHFGDRPPSPNSPLGRGATTVGVVGQGLKWLQVAMGRVLGGRPMEAPPARAEVGPPGSAEGAARDMVAEAGSTVPPGTVETGLCEGGEVGEGGSLTPHGLGSSITAPQNFDLVSSLPLEKEVAERLALSSSVGTPPSISEGERDVRNFSEDEREGWGGSLSRGASRDPWDGSTSGGASRDPGEGSTSGGASRDIRMIAAGGEEEEMETPRGRLTEAERRLILDAPPASPPTSLMALPAMEVDFGEQDLVRPSPPPTVDARALWEEFAALHQKLGHFGRSYQH</sequence>
<proteinExistence type="predicted"/>
<feature type="compositionally biased region" description="Basic and acidic residues" evidence="1">
    <location>
        <begin position="160"/>
        <end position="170"/>
    </location>
</feature>
<reference evidence="2 3" key="1">
    <citation type="journal article" date="2013" name="BMC Genomics">
        <title>The miniature genome of a carnivorous plant Genlisea aurea contains a low number of genes and short non-coding sequences.</title>
        <authorList>
            <person name="Leushkin E.V."/>
            <person name="Sutormin R.A."/>
            <person name="Nabieva E.R."/>
            <person name="Penin A.A."/>
            <person name="Kondrashov A.S."/>
            <person name="Logacheva M.D."/>
        </authorList>
    </citation>
    <scope>NUCLEOTIDE SEQUENCE [LARGE SCALE GENOMIC DNA]</scope>
</reference>
<evidence type="ECO:0000313" key="3">
    <source>
        <dbReference type="Proteomes" id="UP000015453"/>
    </source>
</evidence>
<feature type="region of interest" description="Disordered" evidence="1">
    <location>
        <begin position="60"/>
        <end position="122"/>
    </location>
</feature>
<protein>
    <submittedName>
        <fullName evidence="2">Uncharacterized protein</fullName>
    </submittedName>
</protein>
<accession>S8DKJ6</accession>
<feature type="compositionally biased region" description="Gly residues" evidence="1">
    <location>
        <begin position="104"/>
        <end position="113"/>
    </location>
</feature>